<dbReference type="GO" id="GO:0000981">
    <property type="term" value="F:DNA-binding transcription factor activity, RNA polymerase II-specific"/>
    <property type="evidence" value="ECO:0007669"/>
    <property type="project" value="InterPro"/>
</dbReference>
<proteinExistence type="predicted"/>
<sequence>MFKCDLRVPRCSTCHKQNEQCNITDRVTYTYAAVKSLQDRIIELQARLDAVSEATASQTGPIAGPGQFDDVRKEAEEIGVLAIGRPSGYSERIYMLLAQPSLAFSSSRLTCRDRHQSRTLVAKIPPVTITNSSETTLHSRLNQSQDFS</sequence>
<reference evidence="1 2" key="1">
    <citation type="submission" date="2014-02" db="EMBL/GenBank/DDBJ databases">
        <title>The genome sequence of Colletotrichum simmondsii CBS122122.</title>
        <authorList>
            <person name="Baroncelli R."/>
            <person name="Thon M.R."/>
        </authorList>
    </citation>
    <scope>NUCLEOTIDE SEQUENCE [LARGE SCALE GENOMIC DNA]</scope>
    <source>
        <strain evidence="1 2">CBS122122</strain>
    </source>
</reference>
<dbReference type="OrthoDB" id="25921at2759"/>
<dbReference type="InterPro" id="IPR036864">
    <property type="entry name" value="Zn2-C6_fun-type_DNA-bd_sf"/>
</dbReference>
<dbReference type="Proteomes" id="UP000070328">
    <property type="component" value="Unassembled WGS sequence"/>
</dbReference>
<evidence type="ECO:0008006" key="3">
    <source>
        <dbReference type="Google" id="ProtNLM"/>
    </source>
</evidence>
<accession>A0A135RN24</accession>
<keyword evidence="2" id="KW-1185">Reference proteome</keyword>
<name>A0A135RN24_9PEZI</name>
<dbReference type="AlphaFoldDB" id="A0A135RN24"/>
<evidence type="ECO:0000313" key="2">
    <source>
        <dbReference type="Proteomes" id="UP000070328"/>
    </source>
</evidence>
<comment type="caution">
    <text evidence="1">The sequence shown here is derived from an EMBL/GenBank/DDBJ whole genome shotgun (WGS) entry which is preliminary data.</text>
</comment>
<organism evidence="1 2">
    <name type="scientific">Colletotrichum simmondsii</name>
    <dbReference type="NCBI Taxonomy" id="703756"/>
    <lineage>
        <taxon>Eukaryota</taxon>
        <taxon>Fungi</taxon>
        <taxon>Dikarya</taxon>
        <taxon>Ascomycota</taxon>
        <taxon>Pezizomycotina</taxon>
        <taxon>Sordariomycetes</taxon>
        <taxon>Hypocreomycetidae</taxon>
        <taxon>Glomerellales</taxon>
        <taxon>Glomerellaceae</taxon>
        <taxon>Colletotrichum</taxon>
        <taxon>Colletotrichum acutatum species complex</taxon>
    </lineage>
</organism>
<gene>
    <name evidence="1" type="ORF">CSIM01_10856</name>
</gene>
<protein>
    <recommendedName>
        <fullName evidence="3">Zn(2)-C6 fungal-type domain-containing protein</fullName>
    </recommendedName>
</protein>
<dbReference type="EMBL" id="JFBX01000926">
    <property type="protein sequence ID" value="KXH25025.1"/>
    <property type="molecule type" value="Genomic_DNA"/>
</dbReference>
<dbReference type="Gene3D" id="4.10.240.10">
    <property type="entry name" value="Zn(2)-C6 fungal-type DNA-binding domain"/>
    <property type="match status" value="1"/>
</dbReference>
<dbReference type="GO" id="GO:0008270">
    <property type="term" value="F:zinc ion binding"/>
    <property type="evidence" value="ECO:0007669"/>
    <property type="project" value="InterPro"/>
</dbReference>
<evidence type="ECO:0000313" key="1">
    <source>
        <dbReference type="EMBL" id="KXH25025.1"/>
    </source>
</evidence>